<dbReference type="PROSITE" id="PS00585">
    <property type="entry name" value="RIBOSOMAL_S5"/>
    <property type="match status" value="1"/>
</dbReference>
<dbReference type="EMBL" id="LN999011">
    <property type="protein sequence ID" value="CUX76746.1"/>
    <property type="molecule type" value="Genomic_DNA"/>
</dbReference>
<evidence type="ECO:0000256" key="10">
    <source>
        <dbReference type="RuleBase" id="RU003823"/>
    </source>
</evidence>
<dbReference type="GO" id="GO:0003735">
    <property type="term" value="F:structural constituent of ribosome"/>
    <property type="evidence" value="ECO:0007669"/>
    <property type="project" value="UniProtKB-UniRule"/>
</dbReference>
<name>A0A143WNK7_TREPR</name>
<evidence type="ECO:0000256" key="4">
    <source>
        <dbReference type="ARBA" id="ARBA00022884"/>
    </source>
</evidence>
<dbReference type="SUPFAM" id="SSF54211">
    <property type="entry name" value="Ribosomal protein S5 domain 2-like"/>
    <property type="match status" value="1"/>
</dbReference>
<feature type="domain" description="S5 DRBM" evidence="11">
    <location>
        <begin position="12"/>
        <end position="75"/>
    </location>
</feature>
<dbReference type="InterPro" id="IPR014721">
    <property type="entry name" value="Ribsml_uS5_D2-typ_fold_subgr"/>
</dbReference>
<dbReference type="InterPro" id="IPR020568">
    <property type="entry name" value="Ribosomal_Su5_D2-typ_SF"/>
</dbReference>
<dbReference type="Gene3D" id="3.30.160.20">
    <property type="match status" value="1"/>
</dbReference>
<dbReference type="SUPFAM" id="SSF54768">
    <property type="entry name" value="dsRNA-binding domain-like"/>
    <property type="match status" value="1"/>
</dbReference>
<evidence type="ECO:0000313" key="13">
    <source>
        <dbReference type="Proteomes" id="UP000075242"/>
    </source>
</evidence>
<dbReference type="GO" id="GO:0019843">
    <property type="term" value="F:rRNA binding"/>
    <property type="evidence" value="ECO:0007669"/>
    <property type="project" value="UniProtKB-KW"/>
</dbReference>
<evidence type="ECO:0000256" key="6">
    <source>
        <dbReference type="ARBA" id="ARBA00023274"/>
    </source>
</evidence>
<evidence type="ECO:0000256" key="2">
    <source>
        <dbReference type="ARBA" id="ARBA00008945"/>
    </source>
</evidence>
<dbReference type="InterPro" id="IPR013810">
    <property type="entry name" value="Ribosomal_uS5_N"/>
</dbReference>
<dbReference type="Gene3D" id="3.30.230.10">
    <property type="match status" value="1"/>
</dbReference>
<keyword evidence="3" id="KW-0699">rRNA-binding</keyword>
<dbReference type="PATRIC" id="fig|189385.8.peg.133"/>
<keyword evidence="6 9" id="KW-0687">Ribonucleoprotein</keyword>
<organism evidence="12 13">
    <name type="scientific">Tremblaya princeps</name>
    <dbReference type="NCBI Taxonomy" id="189385"/>
    <lineage>
        <taxon>Bacteria</taxon>
        <taxon>Pseudomonadati</taxon>
        <taxon>Pseudomonadota</taxon>
        <taxon>Betaproteobacteria</taxon>
        <taxon>Candidatus Tremblayella</taxon>
    </lineage>
</organism>
<dbReference type="InterPro" id="IPR000851">
    <property type="entry name" value="Ribosomal_uS5"/>
</dbReference>
<dbReference type="Pfam" id="PF03719">
    <property type="entry name" value="Ribosomal_S5_C"/>
    <property type="match status" value="1"/>
</dbReference>
<evidence type="ECO:0000256" key="1">
    <source>
        <dbReference type="ARBA" id="ARBA00003093"/>
    </source>
</evidence>
<evidence type="ECO:0000256" key="5">
    <source>
        <dbReference type="ARBA" id="ARBA00022980"/>
    </source>
</evidence>
<evidence type="ECO:0000313" key="12">
    <source>
        <dbReference type="EMBL" id="CUX76746.1"/>
    </source>
</evidence>
<evidence type="ECO:0000259" key="11">
    <source>
        <dbReference type="PROSITE" id="PS50881"/>
    </source>
</evidence>
<reference evidence="13" key="1">
    <citation type="submission" date="2016-01" db="EMBL/GenBank/DDBJ databases">
        <authorList>
            <person name="Husnik F."/>
        </authorList>
    </citation>
    <scope>NUCLEOTIDE SEQUENCE [LARGE SCALE GENOMIC DNA]</scope>
</reference>
<evidence type="ECO:0000256" key="9">
    <source>
        <dbReference type="PROSITE-ProRule" id="PRU00268"/>
    </source>
</evidence>
<keyword evidence="5 9" id="KW-0689">Ribosomal protein</keyword>
<protein>
    <recommendedName>
        <fullName evidence="7">Small ribosomal subunit protein uS5</fullName>
    </recommendedName>
    <alternativeName>
        <fullName evidence="8">30S ribosomal protein S5</fullName>
    </alternativeName>
</protein>
<dbReference type="FunFam" id="3.30.230.10:FF:000002">
    <property type="entry name" value="30S ribosomal protein S5"/>
    <property type="match status" value="1"/>
</dbReference>
<dbReference type="GO" id="GO:0005737">
    <property type="term" value="C:cytoplasm"/>
    <property type="evidence" value="ECO:0007669"/>
    <property type="project" value="UniProtKB-ARBA"/>
</dbReference>
<proteinExistence type="inferred from homology"/>
<comment type="similarity">
    <text evidence="2 10">Belongs to the universal ribosomal protein uS5 family.</text>
</comment>
<sequence>MRAAPGTTARPCSDRLIMLRRVSKVVRGGRVLGFSAHVVTGDGHGSVGLGKGRGKDVSTALQKASCDARKNMVRTRLTHGALAHEARGRHGATTVVLVPARAGRGIMAGNHVRSVLAAAGIADAVAKRHGSSNPMNVARATIDGLLRQWPRDAVGVRFARAACGAA</sequence>
<dbReference type="PROSITE" id="PS50881">
    <property type="entry name" value="S5_DSRBD"/>
    <property type="match status" value="1"/>
</dbReference>
<gene>
    <name evidence="12" type="primary">rpsE</name>
    <name evidence="12" type="ORF">MHIR_TP00125</name>
</gene>
<evidence type="ECO:0000256" key="7">
    <source>
        <dbReference type="ARBA" id="ARBA00035255"/>
    </source>
</evidence>
<dbReference type="GO" id="GO:0005840">
    <property type="term" value="C:ribosome"/>
    <property type="evidence" value="ECO:0007669"/>
    <property type="project" value="UniProtKB-KW"/>
</dbReference>
<comment type="function">
    <text evidence="1">Located at the back of the 30S subunit body where it stabilizes the conformation of the head with respect to the body.</text>
</comment>
<dbReference type="InterPro" id="IPR005324">
    <property type="entry name" value="Ribosomal_uS5_C"/>
</dbReference>
<dbReference type="STRING" id="1053648.TCP_096"/>
<dbReference type="PANTHER" id="PTHR48432">
    <property type="entry name" value="S5 DRBM DOMAIN-CONTAINING PROTEIN"/>
    <property type="match status" value="1"/>
</dbReference>
<dbReference type="InterPro" id="IPR018192">
    <property type="entry name" value="Ribosomal_uS5_N_CS"/>
</dbReference>
<accession>A0A143WNK7</accession>
<evidence type="ECO:0000256" key="3">
    <source>
        <dbReference type="ARBA" id="ARBA00022730"/>
    </source>
</evidence>
<dbReference type="Proteomes" id="UP000075242">
    <property type="component" value="Chromosome I"/>
</dbReference>
<evidence type="ECO:0000256" key="8">
    <source>
        <dbReference type="ARBA" id="ARBA00035519"/>
    </source>
</evidence>
<dbReference type="Pfam" id="PF00333">
    <property type="entry name" value="Ribosomal_S5"/>
    <property type="match status" value="1"/>
</dbReference>
<dbReference type="GO" id="GO:1990904">
    <property type="term" value="C:ribonucleoprotein complex"/>
    <property type="evidence" value="ECO:0007669"/>
    <property type="project" value="UniProtKB-UniRule"/>
</dbReference>
<dbReference type="GO" id="GO:0006412">
    <property type="term" value="P:translation"/>
    <property type="evidence" value="ECO:0007669"/>
    <property type="project" value="InterPro"/>
</dbReference>
<dbReference type="AlphaFoldDB" id="A0A143WNK7"/>
<keyword evidence="4" id="KW-0694">RNA-binding</keyword>
<dbReference type="PANTHER" id="PTHR48432:SF1">
    <property type="entry name" value="S5 DRBM DOMAIN-CONTAINING PROTEIN"/>
    <property type="match status" value="1"/>
</dbReference>